<feature type="domain" description="Gram-positive cocci surface proteins LPxTG" evidence="8">
    <location>
        <begin position="1052"/>
        <end position="1085"/>
    </location>
</feature>
<evidence type="ECO:0000256" key="1">
    <source>
        <dbReference type="ARBA" id="ARBA00007257"/>
    </source>
</evidence>
<comment type="similarity">
    <text evidence="1">Belongs to the serine-aspartate repeat-containing protein (SDr) family.</text>
</comment>
<evidence type="ECO:0000256" key="2">
    <source>
        <dbReference type="ARBA" id="ARBA00022512"/>
    </source>
</evidence>
<keyword evidence="7" id="KW-1133">Transmembrane helix</keyword>
<proteinExistence type="inferred from homology"/>
<gene>
    <name evidence="9" type="ORF">HI921_14405</name>
</gene>
<evidence type="ECO:0000256" key="4">
    <source>
        <dbReference type="ARBA" id="ARBA00022729"/>
    </source>
</evidence>
<dbReference type="Gene3D" id="2.60.40.3930">
    <property type="match status" value="1"/>
</dbReference>
<dbReference type="InterPro" id="IPR041033">
    <property type="entry name" value="SpaA_PFL_dom_1"/>
</dbReference>
<dbReference type="RefSeq" id="WP_169059150.1">
    <property type="nucleotide sequence ID" value="NZ_JABCAG010000067.1"/>
</dbReference>
<dbReference type="Pfam" id="PF17802">
    <property type="entry name" value="SpaA"/>
    <property type="match status" value="5"/>
</dbReference>
<feature type="transmembrane region" description="Helical" evidence="7">
    <location>
        <begin position="1060"/>
        <end position="1079"/>
    </location>
</feature>
<evidence type="ECO:0000313" key="9">
    <source>
        <dbReference type="EMBL" id="NMP59635.1"/>
    </source>
</evidence>
<evidence type="ECO:0000256" key="7">
    <source>
        <dbReference type="SAM" id="Phobius"/>
    </source>
</evidence>
<dbReference type="AlphaFoldDB" id="A0A848N043"/>
<feature type="region of interest" description="Disordered" evidence="6">
    <location>
        <begin position="36"/>
        <end position="87"/>
    </location>
</feature>
<keyword evidence="3" id="KW-0964">Secreted</keyword>
<evidence type="ECO:0000259" key="8">
    <source>
        <dbReference type="PROSITE" id="PS50847"/>
    </source>
</evidence>
<evidence type="ECO:0000313" key="10">
    <source>
        <dbReference type="Proteomes" id="UP000557857"/>
    </source>
</evidence>
<sequence length="1085" mass="121101">MGIGRFKKLTTFIALLLTVGQLLVSPTLVVAEHIEQSRTSQVAENEVEETEQKQAEETISSEPSNTETPLREGLQSQNALANDSPNESELPIVETIGDSLFILPSGTDVQPIEGGEEAEVSGDFDSRYTMAYILEHAKSTSEQEAMLEKSEEYARLQNNFTRSTGYTIENMGTINHRVWRNLPNGTNFLHDKFYKFRIRETGQIAFCIEEGVPIVLGGGASQENVSQVISNASLRARLSLIAYFGWYGNTDQSNDQYVGVQQMLWEAFGGETLSSTVPNYGSRKQSVETEISRYNTRPSFHNQKVTVKVGETVTVNDTNGVFSQYAMDNLTNTANVTLRKEGNRLHITAHANSNESGVVNIARVPKEFANAALAYRVGNGQRVSVLHISDPIRVSLNIEVLKEGHAEVLKVDEDTKKPLAGAVFKFTTSDGQTRELTTGADGKARWENIMVDTRVTIEEIKAPNGYILNSKPQTLTIKANETTTVTFDNKEQLADLTVIKEDEETGNKPQGAATLFGAKYELTDSEGKSIAELTMEDVEGRSQAEIKGLKLGTYYLQEIEAPEGYTLDPEKHEVQLTYAGQNETVAIHSKTVTDLVIKGHIEGYKFGSRPLIPNTIEASLEFITGKNQDIKPPLEGVELTATSHTTGQEYVQVTGENGFFRFEDLPYDTYTVEETKGIDGYLLIEPFEVTITEDGYTHFFLLEDRIIESRLHIVKVDEETGKNIPYAGAQFKIFDTWANDGEGAFVSMQRPNDTENTDIFETNEKGEIVTTESLAWGVDRYELHEVKAPEGYVLLEEPIVFSVTEEDSDGMIRIEVPNRLARQDVQLIKRDRLNDQPLENVPFNLYQIEKDGSETLVDEFLTDEEGMISIEGLPYGEYKFVEGQPLPGYLELEEDIEFSVTVEKDGELIVLEAVNERENLEITTLFATVDGEKIVDPTIDNRFEDKVWLKGDAIEIGHTYTIVSGFVNRFTGEVVSQDTTKWTAKSKEDELSVFLDLPANTLKDGDELTATHIIYYDEDQKEEVGREVDLENMDQTVRFQSPIVEIKRDGELPRTGSKNGMILTALGALSVSIACGIYVSRKKRS</sequence>
<dbReference type="PANTHER" id="PTHR36108">
    <property type="entry name" value="COLOSSIN-B-RELATED"/>
    <property type="match status" value="1"/>
</dbReference>
<evidence type="ECO:0000256" key="6">
    <source>
        <dbReference type="SAM" id="MobiDB-lite"/>
    </source>
</evidence>
<keyword evidence="5" id="KW-0572">Peptidoglycan-anchor</keyword>
<dbReference type="PANTHER" id="PTHR36108:SF13">
    <property type="entry name" value="COLOSSIN-B-RELATED"/>
    <property type="match status" value="1"/>
</dbReference>
<accession>A0A848N043</accession>
<keyword evidence="4" id="KW-0732">Signal</keyword>
<dbReference type="NCBIfam" id="TIGR01167">
    <property type="entry name" value="LPXTG_anchor"/>
    <property type="match status" value="1"/>
</dbReference>
<dbReference type="SUPFAM" id="SSF49478">
    <property type="entry name" value="Cna protein B-type domain"/>
    <property type="match status" value="2"/>
</dbReference>
<dbReference type="Proteomes" id="UP000557857">
    <property type="component" value="Unassembled WGS sequence"/>
</dbReference>
<keyword evidence="7" id="KW-0812">Transmembrane</keyword>
<dbReference type="InterPro" id="IPR019931">
    <property type="entry name" value="LPXTG_anchor"/>
</dbReference>
<name>A0A848N043_ENTMU</name>
<keyword evidence="7" id="KW-0472">Membrane</keyword>
<dbReference type="Pfam" id="PF00746">
    <property type="entry name" value="Gram_pos_anchor"/>
    <property type="match status" value="1"/>
</dbReference>
<dbReference type="Gene3D" id="2.60.40.10">
    <property type="entry name" value="Immunoglobulins"/>
    <property type="match status" value="5"/>
</dbReference>
<keyword evidence="2" id="KW-0134">Cell wall</keyword>
<protein>
    <submittedName>
        <fullName evidence="9">LPXTG cell wall anchor domain-containing protein</fullName>
    </submittedName>
</protein>
<evidence type="ECO:0000256" key="3">
    <source>
        <dbReference type="ARBA" id="ARBA00022525"/>
    </source>
</evidence>
<dbReference type="PROSITE" id="PS50847">
    <property type="entry name" value="GRAM_POS_ANCHORING"/>
    <property type="match status" value="1"/>
</dbReference>
<evidence type="ECO:0000256" key="5">
    <source>
        <dbReference type="ARBA" id="ARBA00023088"/>
    </source>
</evidence>
<comment type="caution">
    <text evidence="9">The sequence shown here is derived from an EMBL/GenBank/DDBJ whole genome shotgun (WGS) entry which is preliminary data.</text>
</comment>
<dbReference type="InterPro" id="IPR013783">
    <property type="entry name" value="Ig-like_fold"/>
</dbReference>
<organism evidence="9 10">
    <name type="scientific">Enterococcus mundtii</name>
    <dbReference type="NCBI Taxonomy" id="53346"/>
    <lineage>
        <taxon>Bacteria</taxon>
        <taxon>Bacillati</taxon>
        <taxon>Bacillota</taxon>
        <taxon>Bacilli</taxon>
        <taxon>Lactobacillales</taxon>
        <taxon>Enterococcaceae</taxon>
        <taxon>Enterococcus</taxon>
    </lineage>
</organism>
<feature type="compositionally biased region" description="Polar residues" evidence="6">
    <location>
        <begin position="60"/>
        <end position="87"/>
    </location>
</feature>
<dbReference type="EMBL" id="JABCAG010000067">
    <property type="protein sequence ID" value="NMP59635.1"/>
    <property type="molecule type" value="Genomic_DNA"/>
</dbReference>
<reference evidence="9 10" key="1">
    <citation type="submission" date="2020-04" db="EMBL/GenBank/DDBJ databases">
        <authorList>
            <person name="Abaymova A."/>
            <person name="Teymurazov M."/>
            <person name="Tazyna O."/>
            <person name="Chatushin Y."/>
            <person name="Svetoch E."/>
            <person name="Pereligyn V."/>
            <person name="Pohylenko V."/>
            <person name="Platonov M."/>
            <person name="Kartsev N."/>
            <person name="Skryabin Y."/>
            <person name="Sizova A."/>
            <person name="Solomentsev V."/>
            <person name="Kislichkina A."/>
            <person name="Bogun A."/>
        </authorList>
    </citation>
    <scope>NUCLEOTIDE SEQUENCE [LARGE SCALE GENOMIC DNA]</scope>
    <source>
        <strain evidence="10">SCPM-O-B-8398 (E28)</strain>
    </source>
</reference>